<keyword evidence="1" id="KW-0472">Membrane</keyword>
<reference evidence="2" key="1">
    <citation type="journal article" date="2018" name="Int. J. Syst. Evol. Microbiol.">
        <title>Jatrophihabitans telluris sp. nov., isolated from sediment soil of lava forest wetlands and the emended description of the genus Jatrophihabitans.</title>
        <authorList>
            <person name="Lee K.C."/>
            <person name="Suh M.K."/>
            <person name="Eom M.K."/>
            <person name="Kim K.K."/>
            <person name="Kim J.S."/>
            <person name="Kim D.S."/>
            <person name="Ko S.H."/>
            <person name="Shin Y.K."/>
            <person name="Lee J.S."/>
        </authorList>
    </citation>
    <scope>NUCLEOTIDE SEQUENCE</scope>
    <source>
        <strain evidence="2">N237</strain>
    </source>
</reference>
<keyword evidence="3" id="KW-1185">Reference proteome</keyword>
<evidence type="ECO:0000256" key="1">
    <source>
        <dbReference type="SAM" id="Phobius"/>
    </source>
</evidence>
<dbReference type="EMBL" id="CP097332">
    <property type="protein sequence ID" value="UQX89547.1"/>
    <property type="molecule type" value="Genomic_DNA"/>
</dbReference>
<reference evidence="2" key="2">
    <citation type="submission" date="2022-05" db="EMBL/GenBank/DDBJ databases">
        <authorList>
            <person name="Kim J.-S."/>
            <person name="Lee K."/>
            <person name="Suh M."/>
            <person name="Eom M."/>
            <person name="Kim J.-S."/>
            <person name="Kim D.-S."/>
            <person name="Ko S.-H."/>
            <person name="Shin Y."/>
            <person name="Lee J.-S."/>
        </authorList>
    </citation>
    <scope>NUCLEOTIDE SEQUENCE</scope>
    <source>
        <strain evidence="2">N237</strain>
    </source>
</reference>
<evidence type="ECO:0000313" key="2">
    <source>
        <dbReference type="EMBL" id="UQX89547.1"/>
    </source>
</evidence>
<evidence type="ECO:0008006" key="4">
    <source>
        <dbReference type="Google" id="ProtNLM"/>
    </source>
</evidence>
<proteinExistence type="predicted"/>
<feature type="transmembrane region" description="Helical" evidence="1">
    <location>
        <begin position="41"/>
        <end position="60"/>
    </location>
</feature>
<gene>
    <name evidence="2" type="ORF">M6D93_05940</name>
</gene>
<keyword evidence="1" id="KW-1133">Transmembrane helix</keyword>
<keyword evidence="1" id="KW-0812">Transmembrane</keyword>
<accession>A0ABY4R2I5</accession>
<evidence type="ECO:0000313" key="3">
    <source>
        <dbReference type="Proteomes" id="UP001056336"/>
    </source>
</evidence>
<sequence length="234" mass="24651">MSTVDLEPRQIWNAMPGWGIVTDLTPPELIASRKLAVLRKVLVIALSAVLALCVAAYVLVSLQHRAADSALSSQTNANLALQSRTNSYSDVVRIEQNIQQIKGQLSGLMGSDVDAETFLASLAKALPPTVAVSKEDVTLSGAALKAGSSQSSANAALDTSGHVVIGKVQLEGLSTGFAEFSTFADNLSKITGVVDLIPNFSQANVSKLVSWKLSFNVTDQVLSHRFDASKNGGK</sequence>
<organism evidence="2 3">
    <name type="scientific">Jatrophihabitans telluris</name>
    <dbReference type="NCBI Taxonomy" id="2038343"/>
    <lineage>
        <taxon>Bacteria</taxon>
        <taxon>Bacillati</taxon>
        <taxon>Actinomycetota</taxon>
        <taxon>Actinomycetes</taxon>
        <taxon>Jatrophihabitantales</taxon>
        <taxon>Jatrophihabitantaceae</taxon>
        <taxon>Jatrophihabitans</taxon>
    </lineage>
</organism>
<name>A0ABY4R2I5_9ACTN</name>
<protein>
    <recommendedName>
        <fullName evidence="4">PilN domain-containing protein</fullName>
    </recommendedName>
</protein>
<dbReference type="Proteomes" id="UP001056336">
    <property type="component" value="Chromosome"/>
</dbReference>
<dbReference type="RefSeq" id="WP_249773443.1">
    <property type="nucleotide sequence ID" value="NZ_CP097332.1"/>
</dbReference>